<feature type="transmembrane region" description="Helical" evidence="1">
    <location>
        <begin position="97"/>
        <end position="120"/>
    </location>
</feature>
<feature type="transmembrane region" description="Helical" evidence="1">
    <location>
        <begin position="271"/>
        <end position="292"/>
    </location>
</feature>
<feature type="transmembrane region" description="Helical" evidence="1">
    <location>
        <begin position="445"/>
        <end position="463"/>
    </location>
</feature>
<keyword evidence="1" id="KW-0812">Transmembrane</keyword>
<accession>A0ABN3G035</accession>
<proteinExistence type="predicted"/>
<evidence type="ECO:0000256" key="1">
    <source>
        <dbReference type="SAM" id="Phobius"/>
    </source>
</evidence>
<feature type="transmembrane region" description="Helical" evidence="1">
    <location>
        <begin position="202"/>
        <end position="222"/>
    </location>
</feature>
<feature type="transmembrane region" description="Helical" evidence="1">
    <location>
        <begin position="126"/>
        <end position="144"/>
    </location>
</feature>
<gene>
    <name evidence="2" type="ORF">GCM10009854_17230</name>
</gene>
<feature type="transmembrane region" description="Helical" evidence="1">
    <location>
        <begin position="403"/>
        <end position="424"/>
    </location>
</feature>
<dbReference type="Proteomes" id="UP001501218">
    <property type="component" value="Unassembled WGS sequence"/>
</dbReference>
<evidence type="ECO:0000313" key="3">
    <source>
        <dbReference type="Proteomes" id="UP001501218"/>
    </source>
</evidence>
<sequence length="537" mass="57741">MAEPVIEPGAEAVLTCVEACCEQFEKVEFGGIAAIAGRSGVIGGAVLHRPEKPEQGCQMVDRKEANLSNPAAAFPDKYIPLPQVRDLPEAPTRQWRLIGPGIVAAGVGLASGEFILFPYITSQVGLTFVWAALLGLLTQFFLNMEIERYTLATGETAVTGFSRLWKHWGLVFAIMAYFANLWPAWATSSATLFTYAFGGDKALVSVAILLVIGAILTLAPAVYTALERAEMLKVAAVVLLIAIGALFVISIDTWKALPTVVTEPKFPVAELGFAVLMGALAFAGAGGGQNLVQSNWIRDKGFGMGSYVPKIVSPLTGETQSRGQAGFIFPATDENLDRWRGWWRFANKEQLVTFVAITFLSIMFMSLLAYGTVFGHPGAQNDVSFLRIEGEVMSAATGGWFGYFFWIVGAFSMFAAALGIVDYTSRLAADVIKTTYLPDRSESKVYAALVWGLVLIGALVILVGMDEPLVLATIAACTGGTMMFIYSGLLIAINRKMLPAQIRIRGIRLGALVWSILLFGILAVLTVHQEIGDLLGG</sequence>
<feature type="transmembrane region" description="Helical" evidence="1">
    <location>
        <begin position="164"/>
        <end position="182"/>
    </location>
</feature>
<evidence type="ECO:0000313" key="2">
    <source>
        <dbReference type="EMBL" id="GAA2341300.1"/>
    </source>
</evidence>
<reference evidence="2 3" key="1">
    <citation type="journal article" date="2019" name="Int. J. Syst. Evol. Microbiol.">
        <title>The Global Catalogue of Microorganisms (GCM) 10K type strain sequencing project: providing services to taxonomists for standard genome sequencing and annotation.</title>
        <authorList>
            <consortium name="The Broad Institute Genomics Platform"/>
            <consortium name="The Broad Institute Genome Sequencing Center for Infectious Disease"/>
            <person name="Wu L."/>
            <person name="Ma J."/>
        </authorList>
    </citation>
    <scope>NUCLEOTIDE SEQUENCE [LARGE SCALE GENOMIC DNA]</scope>
    <source>
        <strain evidence="2 3">JCM 16221</strain>
    </source>
</reference>
<dbReference type="NCBIfam" id="NF037982">
    <property type="entry name" value="Nramp_1"/>
    <property type="match status" value="1"/>
</dbReference>
<protein>
    <submittedName>
        <fullName evidence="2">Nramp family divalent metal transporter</fullName>
    </submittedName>
</protein>
<organism evidence="2 3">
    <name type="scientific">Saccharopolyspora halophila</name>
    <dbReference type="NCBI Taxonomy" id="405551"/>
    <lineage>
        <taxon>Bacteria</taxon>
        <taxon>Bacillati</taxon>
        <taxon>Actinomycetota</taxon>
        <taxon>Actinomycetes</taxon>
        <taxon>Pseudonocardiales</taxon>
        <taxon>Pseudonocardiaceae</taxon>
        <taxon>Saccharopolyspora</taxon>
    </lineage>
</organism>
<comment type="caution">
    <text evidence="2">The sequence shown here is derived from an EMBL/GenBank/DDBJ whole genome shotgun (WGS) entry which is preliminary data.</text>
</comment>
<feature type="transmembrane region" description="Helical" evidence="1">
    <location>
        <begin position="469"/>
        <end position="494"/>
    </location>
</feature>
<feature type="transmembrane region" description="Helical" evidence="1">
    <location>
        <begin position="351"/>
        <end position="373"/>
    </location>
</feature>
<feature type="transmembrane region" description="Helical" evidence="1">
    <location>
        <begin position="506"/>
        <end position="527"/>
    </location>
</feature>
<dbReference type="EMBL" id="BAAARA010000004">
    <property type="protein sequence ID" value="GAA2341300.1"/>
    <property type="molecule type" value="Genomic_DNA"/>
</dbReference>
<keyword evidence="3" id="KW-1185">Reference proteome</keyword>
<dbReference type="RefSeq" id="WP_344128576.1">
    <property type="nucleotide sequence ID" value="NZ_BAAARA010000004.1"/>
</dbReference>
<keyword evidence="1" id="KW-0472">Membrane</keyword>
<feature type="transmembrane region" description="Helical" evidence="1">
    <location>
        <begin position="234"/>
        <end position="251"/>
    </location>
</feature>
<name>A0ABN3G035_9PSEU</name>
<keyword evidence="1" id="KW-1133">Transmembrane helix</keyword>